<evidence type="ECO:0000259" key="2">
    <source>
        <dbReference type="PROSITE" id="PS50943"/>
    </source>
</evidence>
<evidence type="ECO:0000256" key="1">
    <source>
        <dbReference type="ARBA" id="ARBA00023125"/>
    </source>
</evidence>
<accession>A0A9D1NHI6</accession>
<dbReference type="InterPro" id="IPR050807">
    <property type="entry name" value="TransReg_Diox_bact_type"/>
</dbReference>
<protein>
    <submittedName>
        <fullName evidence="3">Cupin domain-containing protein</fullName>
    </submittedName>
</protein>
<evidence type="ECO:0000313" key="4">
    <source>
        <dbReference type="Proteomes" id="UP000886743"/>
    </source>
</evidence>
<dbReference type="EMBL" id="DVOF01000157">
    <property type="protein sequence ID" value="HIV03005.1"/>
    <property type="molecule type" value="Genomic_DNA"/>
</dbReference>
<dbReference type="Pfam" id="PF01381">
    <property type="entry name" value="HTH_3"/>
    <property type="match status" value="1"/>
</dbReference>
<evidence type="ECO:0000313" key="3">
    <source>
        <dbReference type="EMBL" id="HIV03005.1"/>
    </source>
</evidence>
<dbReference type="GO" id="GO:0005829">
    <property type="term" value="C:cytosol"/>
    <property type="evidence" value="ECO:0007669"/>
    <property type="project" value="TreeGrafter"/>
</dbReference>
<name>A0A9D1NHI6_9FIRM</name>
<dbReference type="InterPro" id="IPR010982">
    <property type="entry name" value="Lambda_DNA-bd_dom_sf"/>
</dbReference>
<sequence>MEGISTEAVAKDLGVSKEVYESYESGEADIPMSFLYEFANKFGVEMTAIISGDDPRLSVYQLVRAGEGLDVERRKEYKYQNLAFNFKHKRAEIFTVEVPESNAGDDAPENTHPGHEFNYVLEGTLKITINGTELTMHPGDSLYFDAKYKHGMQAVGGKAKFLAIIF</sequence>
<dbReference type="InterPro" id="IPR013096">
    <property type="entry name" value="Cupin_2"/>
</dbReference>
<dbReference type="PANTHER" id="PTHR46797">
    <property type="entry name" value="HTH-TYPE TRANSCRIPTIONAL REGULATOR"/>
    <property type="match status" value="1"/>
</dbReference>
<dbReference type="PANTHER" id="PTHR46797:SF19">
    <property type="entry name" value="BLL2473 PROTEIN"/>
    <property type="match status" value="1"/>
</dbReference>
<keyword evidence="1" id="KW-0238">DNA-binding</keyword>
<reference evidence="3" key="1">
    <citation type="submission" date="2020-10" db="EMBL/GenBank/DDBJ databases">
        <authorList>
            <person name="Gilroy R."/>
        </authorList>
    </citation>
    <scope>NUCLEOTIDE SEQUENCE</scope>
    <source>
        <strain evidence="3">4920</strain>
    </source>
</reference>
<dbReference type="CDD" id="cd00093">
    <property type="entry name" value="HTH_XRE"/>
    <property type="match status" value="1"/>
</dbReference>
<proteinExistence type="predicted"/>
<dbReference type="InterPro" id="IPR011051">
    <property type="entry name" value="RmlC_Cupin_sf"/>
</dbReference>
<dbReference type="SUPFAM" id="SSF51182">
    <property type="entry name" value="RmlC-like cupins"/>
    <property type="match status" value="1"/>
</dbReference>
<dbReference type="GO" id="GO:0003700">
    <property type="term" value="F:DNA-binding transcription factor activity"/>
    <property type="evidence" value="ECO:0007669"/>
    <property type="project" value="TreeGrafter"/>
</dbReference>
<organism evidence="3 4">
    <name type="scientific">Candidatus Aphodoplasma excrementigallinarum</name>
    <dbReference type="NCBI Taxonomy" id="2840673"/>
    <lineage>
        <taxon>Bacteria</taxon>
        <taxon>Bacillati</taxon>
        <taxon>Bacillota</taxon>
        <taxon>Clostridia</taxon>
        <taxon>Eubacteriales</taxon>
        <taxon>Candidatus Aphodoplasma</taxon>
    </lineage>
</organism>
<dbReference type="CDD" id="cd02209">
    <property type="entry name" value="cupin_XRE_C"/>
    <property type="match status" value="1"/>
</dbReference>
<dbReference type="GO" id="GO:0003677">
    <property type="term" value="F:DNA binding"/>
    <property type="evidence" value="ECO:0007669"/>
    <property type="project" value="UniProtKB-KW"/>
</dbReference>
<dbReference type="InterPro" id="IPR001387">
    <property type="entry name" value="Cro/C1-type_HTH"/>
</dbReference>
<dbReference type="Proteomes" id="UP000886743">
    <property type="component" value="Unassembled WGS sequence"/>
</dbReference>
<dbReference type="InterPro" id="IPR014710">
    <property type="entry name" value="RmlC-like_jellyroll"/>
</dbReference>
<dbReference type="PROSITE" id="PS50943">
    <property type="entry name" value="HTH_CROC1"/>
    <property type="match status" value="1"/>
</dbReference>
<dbReference type="Gene3D" id="2.60.120.10">
    <property type="entry name" value="Jelly Rolls"/>
    <property type="match status" value="1"/>
</dbReference>
<comment type="caution">
    <text evidence="3">The sequence shown here is derived from an EMBL/GenBank/DDBJ whole genome shotgun (WGS) entry which is preliminary data.</text>
</comment>
<dbReference type="SUPFAM" id="SSF47413">
    <property type="entry name" value="lambda repressor-like DNA-binding domains"/>
    <property type="match status" value="1"/>
</dbReference>
<gene>
    <name evidence="3" type="ORF">IAC74_05470</name>
</gene>
<dbReference type="AlphaFoldDB" id="A0A9D1NHI6"/>
<reference evidence="3" key="2">
    <citation type="journal article" date="2021" name="PeerJ">
        <title>Extensive microbial diversity within the chicken gut microbiome revealed by metagenomics and culture.</title>
        <authorList>
            <person name="Gilroy R."/>
            <person name="Ravi A."/>
            <person name="Getino M."/>
            <person name="Pursley I."/>
            <person name="Horton D.L."/>
            <person name="Alikhan N.F."/>
            <person name="Baker D."/>
            <person name="Gharbi K."/>
            <person name="Hall N."/>
            <person name="Watson M."/>
            <person name="Adriaenssens E.M."/>
            <person name="Foster-Nyarko E."/>
            <person name="Jarju S."/>
            <person name="Secka A."/>
            <person name="Antonio M."/>
            <person name="Oren A."/>
            <person name="Chaudhuri R.R."/>
            <person name="La Ragione R."/>
            <person name="Hildebrand F."/>
            <person name="Pallen M.J."/>
        </authorList>
    </citation>
    <scope>NUCLEOTIDE SEQUENCE</scope>
    <source>
        <strain evidence="3">4920</strain>
    </source>
</reference>
<dbReference type="Gene3D" id="1.10.260.40">
    <property type="entry name" value="lambda repressor-like DNA-binding domains"/>
    <property type="match status" value="1"/>
</dbReference>
<dbReference type="Pfam" id="PF07883">
    <property type="entry name" value="Cupin_2"/>
    <property type="match status" value="1"/>
</dbReference>
<feature type="domain" description="HTH cro/C1-type" evidence="2">
    <location>
        <begin position="3"/>
        <end position="49"/>
    </location>
</feature>